<dbReference type="EMBL" id="CP016776">
    <property type="protein sequence ID" value="ASY20158.1"/>
    <property type="molecule type" value="Genomic_DNA"/>
</dbReference>
<dbReference type="RefSeq" id="WP_095686022.1">
    <property type="nucleotide sequence ID" value="NZ_CP016776.1"/>
</dbReference>
<gene>
    <name evidence="1" type="ORF">A7sIIA15_04695</name>
</gene>
<name>A0A249KTL7_9ACTN</name>
<dbReference type="AlphaFoldDB" id="A0A249KTL7"/>
<accession>A0A249KTL7</accession>
<evidence type="ECO:0000313" key="1">
    <source>
        <dbReference type="EMBL" id="ASY20158.1"/>
    </source>
</evidence>
<protein>
    <submittedName>
        <fullName evidence="1">Uncharacterized protein</fullName>
    </submittedName>
</protein>
<keyword evidence="2" id="KW-1185">Reference proteome</keyword>
<dbReference type="OrthoDB" id="5195397at2"/>
<reference evidence="1 2" key="1">
    <citation type="submission" date="2016-07" db="EMBL/GenBank/DDBJ databases">
        <title>High microdiversification within the ubiquitous acI lineage of Actinobacteria.</title>
        <authorList>
            <person name="Neuenschwander S.M."/>
            <person name="Salcher M."/>
            <person name="Ghai R."/>
            <person name="Pernthaler J."/>
        </authorList>
    </citation>
    <scope>NUCLEOTIDE SEQUENCE [LARGE SCALE GENOMIC DNA]</scope>
    <source>
        <strain evidence="1">MMS-IIA-15</strain>
    </source>
</reference>
<dbReference type="KEGG" id="pvn:A7sIIA15_04695"/>
<sequence length="130" mass="14523">MLETLFIATLIFLFLNRSKKKRRPRSLDSELKELIATDQENKGIALDIKNYLLWIIECNNNDEEKFNDLQLSKAQEIIDRAGPAAFYWMSDIAAQLALLCAAQINGIPTNVNVELGASATAGDVVRVVVK</sequence>
<proteinExistence type="predicted"/>
<evidence type="ECO:0000313" key="2">
    <source>
        <dbReference type="Proteomes" id="UP000217186"/>
    </source>
</evidence>
<organism evidence="1 2">
    <name type="scientific">Candidatus Planktophila vernalis</name>
    <dbReference type="NCBI Taxonomy" id="1884907"/>
    <lineage>
        <taxon>Bacteria</taxon>
        <taxon>Bacillati</taxon>
        <taxon>Actinomycetota</taxon>
        <taxon>Actinomycetes</taxon>
        <taxon>Candidatus Nanopelagicales</taxon>
        <taxon>Candidatus Nanopelagicaceae</taxon>
        <taxon>Candidatus Planktophila</taxon>
    </lineage>
</organism>
<dbReference type="Proteomes" id="UP000217186">
    <property type="component" value="Chromosome"/>
</dbReference>